<sequence length="96" mass="10480">MKRTETDHVDVESLVRPSTVLDSVSRYDLVLGVIPLLWLAAAAFSVATAFPLHLLTAAVGVGSSIVVADALFVHPPTRERREGRQQRRSPRGEFGD</sequence>
<name>A0A1G9WY79_9EURY</name>
<evidence type="ECO:0000256" key="1">
    <source>
        <dbReference type="SAM" id="MobiDB-lite"/>
    </source>
</evidence>
<proteinExistence type="predicted"/>
<evidence type="ECO:0000313" key="3">
    <source>
        <dbReference type="EMBL" id="SDM89460.1"/>
    </source>
</evidence>
<dbReference type="STRING" id="996166.SAMN05192554_10948"/>
<dbReference type="EMBL" id="FNIA01000009">
    <property type="protein sequence ID" value="SDM89460.1"/>
    <property type="molecule type" value="Genomic_DNA"/>
</dbReference>
<feature type="transmembrane region" description="Helical" evidence="2">
    <location>
        <begin position="54"/>
        <end position="74"/>
    </location>
</feature>
<dbReference type="Proteomes" id="UP000199370">
    <property type="component" value="Unassembled WGS sequence"/>
</dbReference>
<accession>A0A1G9WY79</accession>
<keyword evidence="2" id="KW-1133">Transmembrane helix</keyword>
<gene>
    <name evidence="3" type="ORF">SAMN05192554_10948</name>
</gene>
<feature type="transmembrane region" description="Helical" evidence="2">
    <location>
        <begin position="29"/>
        <end position="48"/>
    </location>
</feature>
<keyword evidence="2" id="KW-0472">Membrane</keyword>
<dbReference type="InterPro" id="IPR058328">
    <property type="entry name" value="DUF8015"/>
</dbReference>
<dbReference type="RefSeq" id="WP_139172289.1">
    <property type="nucleotide sequence ID" value="NZ_FNIA01000009.1"/>
</dbReference>
<dbReference type="Pfam" id="PF26047">
    <property type="entry name" value="DUF8015"/>
    <property type="match status" value="1"/>
</dbReference>
<feature type="region of interest" description="Disordered" evidence="1">
    <location>
        <begin position="77"/>
        <end position="96"/>
    </location>
</feature>
<evidence type="ECO:0000313" key="4">
    <source>
        <dbReference type="Proteomes" id="UP000199370"/>
    </source>
</evidence>
<evidence type="ECO:0000256" key="2">
    <source>
        <dbReference type="SAM" id="Phobius"/>
    </source>
</evidence>
<keyword evidence="2" id="KW-0812">Transmembrane</keyword>
<protein>
    <submittedName>
        <fullName evidence="3">Uncharacterized protein</fullName>
    </submittedName>
</protein>
<dbReference type="AlphaFoldDB" id="A0A1G9WY79"/>
<keyword evidence="4" id="KW-1185">Reference proteome</keyword>
<organism evidence="3 4">
    <name type="scientific">Haloarchaeobius iranensis</name>
    <dbReference type="NCBI Taxonomy" id="996166"/>
    <lineage>
        <taxon>Archaea</taxon>
        <taxon>Methanobacteriati</taxon>
        <taxon>Methanobacteriota</taxon>
        <taxon>Stenosarchaea group</taxon>
        <taxon>Halobacteria</taxon>
        <taxon>Halobacteriales</taxon>
        <taxon>Halorubellaceae</taxon>
        <taxon>Haloarchaeobius</taxon>
    </lineage>
</organism>
<reference evidence="3 4" key="1">
    <citation type="submission" date="2016-10" db="EMBL/GenBank/DDBJ databases">
        <authorList>
            <person name="de Groot N.N."/>
        </authorList>
    </citation>
    <scope>NUCLEOTIDE SEQUENCE [LARGE SCALE GENOMIC DNA]</scope>
    <source>
        <strain evidence="4">EB21,IBRC-M 10013,KCTC 4048</strain>
    </source>
</reference>